<dbReference type="AlphaFoldDB" id="A0A3L6RC94"/>
<organism evidence="1 2">
    <name type="scientific">Panicum miliaceum</name>
    <name type="common">Proso millet</name>
    <name type="synonym">Broomcorn millet</name>
    <dbReference type="NCBI Taxonomy" id="4540"/>
    <lineage>
        <taxon>Eukaryota</taxon>
        <taxon>Viridiplantae</taxon>
        <taxon>Streptophyta</taxon>
        <taxon>Embryophyta</taxon>
        <taxon>Tracheophyta</taxon>
        <taxon>Spermatophyta</taxon>
        <taxon>Magnoliopsida</taxon>
        <taxon>Liliopsida</taxon>
        <taxon>Poales</taxon>
        <taxon>Poaceae</taxon>
        <taxon>PACMAD clade</taxon>
        <taxon>Panicoideae</taxon>
        <taxon>Panicodae</taxon>
        <taxon>Paniceae</taxon>
        <taxon>Panicinae</taxon>
        <taxon>Panicum</taxon>
        <taxon>Panicum sect. Panicum</taxon>
    </lineage>
</organism>
<dbReference type="PANTHER" id="PTHR47389">
    <property type="entry name" value="OS09G0436400 PROTEIN"/>
    <property type="match status" value="1"/>
</dbReference>
<protein>
    <recommendedName>
        <fullName evidence="3">PDZ domain-containing protein</fullName>
    </recommendedName>
</protein>
<gene>
    <name evidence="1" type="ORF">C2845_PM06G14110</name>
</gene>
<dbReference type="Proteomes" id="UP000275267">
    <property type="component" value="Unassembled WGS sequence"/>
</dbReference>
<dbReference type="SUPFAM" id="SSF50494">
    <property type="entry name" value="Trypsin-like serine proteases"/>
    <property type="match status" value="1"/>
</dbReference>
<dbReference type="STRING" id="4540.A0A3L6RC94"/>
<evidence type="ECO:0008006" key="3">
    <source>
        <dbReference type="Google" id="ProtNLM"/>
    </source>
</evidence>
<reference evidence="2" key="1">
    <citation type="journal article" date="2019" name="Nat. Commun.">
        <title>The genome of broomcorn millet.</title>
        <authorList>
            <person name="Zou C."/>
            <person name="Miki D."/>
            <person name="Li D."/>
            <person name="Tang Q."/>
            <person name="Xiao L."/>
            <person name="Rajput S."/>
            <person name="Deng P."/>
            <person name="Jia W."/>
            <person name="Huang R."/>
            <person name="Zhang M."/>
            <person name="Sun Y."/>
            <person name="Hu J."/>
            <person name="Fu X."/>
            <person name="Schnable P.S."/>
            <person name="Li F."/>
            <person name="Zhang H."/>
            <person name="Feng B."/>
            <person name="Zhu X."/>
            <person name="Liu R."/>
            <person name="Schnable J.C."/>
            <person name="Zhu J.-K."/>
            <person name="Zhang H."/>
        </authorList>
    </citation>
    <scope>NUCLEOTIDE SEQUENCE [LARGE SCALE GENOMIC DNA]</scope>
</reference>
<proteinExistence type="predicted"/>
<evidence type="ECO:0000313" key="1">
    <source>
        <dbReference type="EMBL" id="RLM99881.1"/>
    </source>
</evidence>
<comment type="caution">
    <text evidence="1">The sequence shown here is derived from an EMBL/GenBank/DDBJ whole genome shotgun (WGS) entry which is preliminary data.</text>
</comment>
<accession>A0A3L6RC94</accession>
<sequence length="226" mass="25591">MCNLHYNIAIVTIEFQDALLHLPAVELRDLPLYYSLQPRPVIALGRDVNSKAFLVSWGELVRENSELDCKELLVCLCDVNEDFIGGPVMDSQKNFLGITYSFEETIPFLPVEIAARCIKYYNKEKKLPWLRIRGRALHTLDLDVLETICCKFARPPSGLLVDKICDTSTENYGGIEVGDIISELDGAAVYSGPQFTAMFLDKYEVAMDTPNAVVLQMDEVEEVWFR</sequence>
<dbReference type="OrthoDB" id="654694at2759"/>
<evidence type="ECO:0000313" key="2">
    <source>
        <dbReference type="Proteomes" id="UP000275267"/>
    </source>
</evidence>
<dbReference type="InterPro" id="IPR009003">
    <property type="entry name" value="Peptidase_S1_PA"/>
</dbReference>
<name>A0A3L6RC94_PANMI</name>
<dbReference type="PANTHER" id="PTHR47389:SF6">
    <property type="entry name" value="OS09G0436300 PROTEIN"/>
    <property type="match status" value="1"/>
</dbReference>
<dbReference type="EMBL" id="PQIB02000009">
    <property type="protein sequence ID" value="RLM99881.1"/>
    <property type="molecule type" value="Genomic_DNA"/>
</dbReference>
<keyword evidence="2" id="KW-1185">Reference proteome</keyword>